<dbReference type="EC" id="2.7.7.108" evidence="5"/>
<organism evidence="9 10">
    <name type="scientific">candidate division WWE3 bacterium RIFOXYA2_FULL_46_9</name>
    <dbReference type="NCBI Taxonomy" id="1802636"/>
    <lineage>
        <taxon>Bacteria</taxon>
        <taxon>Katanobacteria</taxon>
    </lineage>
</organism>
<evidence type="ECO:0000256" key="5">
    <source>
        <dbReference type="ARBA" id="ARBA00034531"/>
    </source>
</evidence>
<dbReference type="Gene3D" id="1.10.3290.10">
    <property type="entry name" value="Fido-like domain"/>
    <property type="match status" value="1"/>
</dbReference>
<dbReference type="SUPFAM" id="SSF140931">
    <property type="entry name" value="Fic-like"/>
    <property type="match status" value="1"/>
</dbReference>
<evidence type="ECO:0000313" key="10">
    <source>
        <dbReference type="Proteomes" id="UP000176614"/>
    </source>
</evidence>
<evidence type="ECO:0000256" key="3">
    <source>
        <dbReference type="ARBA" id="ARBA00022741"/>
    </source>
</evidence>
<keyword evidence="2" id="KW-0548">Nucleotidyltransferase</keyword>
<evidence type="ECO:0000256" key="1">
    <source>
        <dbReference type="ARBA" id="ARBA00022679"/>
    </source>
</evidence>
<dbReference type="InterPro" id="IPR036597">
    <property type="entry name" value="Fido-like_dom_sf"/>
</dbReference>
<sequence>MHGNVEAEYVDAGKTVLVNRQGIVNLRELYVREEEGLTKAYGELLGEVRTDTALSCGLLQRIHELIFGDLYEWAGRWRTVCISKPGIMWPPPEFLEKGMQEFEETVLRRYPSGALRSDGVFCRAVAHIQGEFLAIHPFREGNARTIKLATNLLAAQTKRPPLRYDEGKGGQRRYIAAAQAAISHDFGPMTEIVWAALRAAAPRP</sequence>
<evidence type="ECO:0000313" key="9">
    <source>
        <dbReference type="EMBL" id="OGC62994.1"/>
    </source>
</evidence>
<dbReference type="Proteomes" id="UP000176614">
    <property type="component" value="Unassembled WGS sequence"/>
</dbReference>
<keyword evidence="1" id="KW-0808">Transferase</keyword>
<comment type="catalytic activity">
    <reaction evidence="7">
        <text>L-tyrosyl-[protein] + ATP = O-(5'-adenylyl)-L-tyrosyl-[protein] + diphosphate</text>
        <dbReference type="Rhea" id="RHEA:54288"/>
        <dbReference type="Rhea" id="RHEA-COMP:10136"/>
        <dbReference type="Rhea" id="RHEA-COMP:13846"/>
        <dbReference type="ChEBI" id="CHEBI:30616"/>
        <dbReference type="ChEBI" id="CHEBI:33019"/>
        <dbReference type="ChEBI" id="CHEBI:46858"/>
        <dbReference type="ChEBI" id="CHEBI:83624"/>
        <dbReference type="EC" id="2.7.7.108"/>
    </reaction>
</comment>
<protein>
    <recommendedName>
        <fullName evidence="5">protein adenylyltransferase</fullName>
        <ecNumber evidence="5">2.7.7.108</ecNumber>
    </recommendedName>
</protein>
<evidence type="ECO:0000256" key="4">
    <source>
        <dbReference type="ARBA" id="ARBA00022840"/>
    </source>
</evidence>
<comment type="catalytic activity">
    <reaction evidence="6">
        <text>L-threonyl-[protein] + ATP = 3-O-(5'-adenylyl)-L-threonyl-[protein] + diphosphate</text>
        <dbReference type="Rhea" id="RHEA:54292"/>
        <dbReference type="Rhea" id="RHEA-COMP:11060"/>
        <dbReference type="Rhea" id="RHEA-COMP:13847"/>
        <dbReference type="ChEBI" id="CHEBI:30013"/>
        <dbReference type="ChEBI" id="CHEBI:30616"/>
        <dbReference type="ChEBI" id="CHEBI:33019"/>
        <dbReference type="ChEBI" id="CHEBI:138113"/>
        <dbReference type="EC" id="2.7.7.108"/>
    </reaction>
</comment>
<evidence type="ECO:0000256" key="6">
    <source>
        <dbReference type="ARBA" id="ARBA00047939"/>
    </source>
</evidence>
<dbReference type="Pfam" id="PF02661">
    <property type="entry name" value="Fic"/>
    <property type="match status" value="1"/>
</dbReference>
<dbReference type="GO" id="GO:0070733">
    <property type="term" value="F:AMPylase activity"/>
    <property type="evidence" value="ECO:0007669"/>
    <property type="project" value="UniProtKB-EC"/>
</dbReference>
<keyword evidence="3" id="KW-0547">Nucleotide-binding</keyword>
<dbReference type="GO" id="GO:0051302">
    <property type="term" value="P:regulation of cell division"/>
    <property type="evidence" value="ECO:0007669"/>
    <property type="project" value="TreeGrafter"/>
</dbReference>
<evidence type="ECO:0000256" key="7">
    <source>
        <dbReference type="ARBA" id="ARBA00048696"/>
    </source>
</evidence>
<name>A0A1F4W0P7_UNCKA</name>
<reference evidence="9 10" key="1">
    <citation type="journal article" date="2016" name="Nat. Commun.">
        <title>Thousands of microbial genomes shed light on interconnected biogeochemical processes in an aquifer system.</title>
        <authorList>
            <person name="Anantharaman K."/>
            <person name="Brown C.T."/>
            <person name="Hug L.A."/>
            <person name="Sharon I."/>
            <person name="Castelle C.J."/>
            <person name="Probst A.J."/>
            <person name="Thomas B.C."/>
            <person name="Singh A."/>
            <person name="Wilkins M.J."/>
            <person name="Karaoz U."/>
            <person name="Brodie E.L."/>
            <person name="Williams K.H."/>
            <person name="Hubbard S.S."/>
            <person name="Banfield J.F."/>
        </authorList>
    </citation>
    <scope>NUCLEOTIDE SEQUENCE [LARGE SCALE GENOMIC DNA]</scope>
</reference>
<accession>A0A1F4W0P7</accession>
<dbReference type="PROSITE" id="PS51459">
    <property type="entry name" value="FIDO"/>
    <property type="match status" value="1"/>
</dbReference>
<feature type="domain" description="Fido" evidence="8">
    <location>
        <begin position="54"/>
        <end position="195"/>
    </location>
</feature>
<dbReference type="InterPro" id="IPR003812">
    <property type="entry name" value="Fido"/>
</dbReference>
<comment type="caution">
    <text evidence="9">The sequence shown here is derived from an EMBL/GenBank/DDBJ whole genome shotgun (WGS) entry which is preliminary data.</text>
</comment>
<dbReference type="EMBL" id="MEVT01000010">
    <property type="protein sequence ID" value="OGC62994.1"/>
    <property type="molecule type" value="Genomic_DNA"/>
</dbReference>
<keyword evidence="4" id="KW-0067">ATP-binding</keyword>
<evidence type="ECO:0000256" key="2">
    <source>
        <dbReference type="ARBA" id="ARBA00022695"/>
    </source>
</evidence>
<dbReference type="PANTHER" id="PTHR39560">
    <property type="entry name" value="PROTEIN ADENYLYLTRANSFERASE FIC-RELATED"/>
    <property type="match status" value="1"/>
</dbReference>
<proteinExistence type="predicted"/>
<evidence type="ECO:0000259" key="8">
    <source>
        <dbReference type="PROSITE" id="PS51459"/>
    </source>
</evidence>
<dbReference type="AlphaFoldDB" id="A0A1F4W0P7"/>
<dbReference type="PANTHER" id="PTHR39560:SF1">
    <property type="entry name" value="PROTEIN ADENYLYLTRANSFERASE FIC-RELATED"/>
    <property type="match status" value="1"/>
</dbReference>
<gene>
    <name evidence="9" type="ORF">A2264_01860</name>
</gene>
<dbReference type="GO" id="GO:0005524">
    <property type="term" value="F:ATP binding"/>
    <property type="evidence" value="ECO:0007669"/>
    <property type="project" value="UniProtKB-KW"/>
</dbReference>